<dbReference type="STRING" id="35752.SAMN05421541_104108"/>
<dbReference type="InterPro" id="IPR001173">
    <property type="entry name" value="Glyco_trans_2-like"/>
</dbReference>
<comment type="similarity">
    <text evidence="1">Belongs to the glycosyltransferase 2 family.</text>
</comment>
<gene>
    <name evidence="5" type="ORF">SAMN05421541_104108</name>
</gene>
<dbReference type="AlphaFoldDB" id="A0A1I2E0Z3"/>
<dbReference type="GO" id="GO:0016757">
    <property type="term" value="F:glycosyltransferase activity"/>
    <property type="evidence" value="ECO:0007669"/>
    <property type="project" value="UniProtKB-KW"/>
</dbReference>
<dbReference type="CDD" id="cd00761">
    <property type="entry name" value="Glyco_tranf_GTA_type"/>
    <property type="match status" value="1"/>
</dbReference>
<proteinExistence type="inferred from homology"/>
<reference evidence="5 6" key="1">
    <citation type="submission" date="2016-10" db="EMBL/GenBank/DDBJ databases">
        <authorList>
            <person name="de Groot N.N."/>
        </authorList>
    </citation>
    <scope>NUCLEOTIDE SEQUENCE [LARGE SCALE GENOMIC DNA]</scope>
    <source>
        <strain evidence="5 6">DSM 43019</strain>
    </source>
</reference>
<feature type="domain" description="Glycosyltransferase 2-like" evidence="4">
    <location>
        <begin position="4"/>
        <end position="120"/>
    </location>
</feature>
<keyword evidence="2" id="KW-0328">Glycosyltransferase</keyword>
<dbReference type="Gene3D" id="3.90.550.10">
    <property type="entry name" value="Spore Coat Polysaccharide Biosynthesis Protein SpsA, Chain A"/>
    <property type="match status" value="1"/>
</dbReference>
<accession>A0A1I2E0Z3</accession>
<keyword evidence="6" id="KW-1185">Reference proteome</keyword>
<evidence type="ECO:0000313" key="5">
    <source>
        <dbReference type="EMBL" id="SFE86336.1"/>
    </source>
</evidence>
<name>A0A1I2E0Z3_9ACTN</name>
<keyword evidence="3 5" id="KW-0808">Transferase</keyword>
<dbReference type="Pfam" id="PF00535">
    <property type="entry name" value="Glycos_transf_2"/>
    <property type="match status" value="1"/>
</dbReference>
<evidence type="ECO:0000256" key="3">
    <source>
        <dbReference type="ARBA" id="ARBA00022679"/>
    </source>
</evidence>
<dbReference type="EMBL" id="FONV01000004">
    <property type="protein sequence ID" value="SFE86336.1"/>
    <property type="molecule type" value="Genomic_DNA"/>
</dbReference>
<organism evidence="5 6">
    <name type="scientific">Actinoplanes philippinensis</name>
    <dbReference type="NCBI Taxonomy" id="35752"/>
    <lineage>
        <taxon>Bacteria</taxon>
        <taxon>Bacillati</taxon>
        <taxon>Actinomycetota</taxon>
        <taxon>Actinomycetes</taxon>
        <taxon>Micromonosporales</taxon>
        <taxon>Micromonosporaceae</taxon>
        <taxon>Actinoplanes</taxon>
    </lineage>
</organism>
<dbReference type="PANTHER" id="PTHR43630:SF1">
    <property type="entry name" value="POLY-BETA-1,6-N-ACETYL-D-GLUCOSAMINE SYNTHASE"/>
    <property type="match status" value="1"/>
</dbReference>
<dbReference type="RefSeq" id="WP_177319652.1">
    <property type="nucleotide sequence ID" value="NZ_BOMT01000034.1"/>
</dbReference>
<dbReference type="PANTHER" id="PTHR43630">
    <property type="entry name" value="POLY-BETA-1,6-N-ACETYL-D-GLUCOSAMINE SYNTHASE"/>
    <property type="match status" value="1"/>
</dbReference>
<evidence type="ECO:0000313" key="6">
    <source>
        <dbReference type="Proteomes" id="UP000199645"/>
    </source>
</evidence>
<dbReference type="Proteomes" id="UP000199645">
    <property type="component" value="Unassembled WGS sequence"/>
</dbReference>
<evidence type="ECO:0000259" key="4">
    <source>
        <dbReference type="Pfam" id="PF00535"/>
    </source>
</evidence>
<sequence>MLISVVVPVYNEEHFLRACLDAILRQHEPVHEIVVVDNGSDDATPRILGEYAGRVTVLHEPRRGVQHARNRGLDAATGDVLGRIDADTRLDPSWSRAVRRTFQDPAVQAATGPVTYYDMALARLVDGGDALFRRVWGRGPLDWLLGANMAIRSTAWHRVRPELCTDEHVHEDIDLGIHLHRGGAGTVFAPGMRAGTSARRIANRFGAYRSYTLMTERTYRRHSGRSAAYARAWVTGRIQLLLFPALRLAYALAQPRRWATLRSDGGRKNPMLPGR</sequence>
<evidence type="ECO:0000256" key="1">
    <source>
        <dbReference type="ARBA" id="ARBA00006739"/>
    </source>
</evidence>
<dbReference type="InterPro" id="IPR029044">
    <property type="entry name" value="Nucleotide-diphossugar_trans"/>
</dbReference>
<dbReference type="SUPFAM" id="SSF53448">
    <property type="entry name" value="Nucleotide-diphospho-sugar transferases"/>
    <property type="match status" value="1"/>
</dbReference>
<protein>
    <submittedName>
        <fullName evidence="5">Glycosyl transferase family 2</fullName>
    </submittedName>
</protein>
<evidence type="ECO:0000256" key="2">
    <source>
        <dbReference type="ARBA" id="ARBA00022676"/>
    </source>
</evidence>